<dbReference type="Gene3D" id="1.20.1250.20">
    <property type="entry name" value="MFS general substrate transporter like domains"/>
    <property type="match status" value="2"/>
</dbReference>
<evidence type="ECO:0000259" key="5">
    <source>
        <dbReference type="PROSITE" id="PS50850"/>
    </source>
</evidence>
<keyword evidence="1 4" id="KW-0812">Transmembrane</keyword>
<feature type="transmembrane region" description="Helical" evidence="4">
    <location>
        <begin position="37"/>
        <end position="54"/>
    </location>
</feature>
<reference evidence="6" key="1">
    <citation type="journal article" date="2020" name="mSystems">
        <title>Genome- and Community-Level Interaction Insights into Carbon Utilization and Element Cycling Functions of Hydrothermarchaeota in Hydrothermal Sediment.</title>
        <authorList>
            <person name="Zhou Z."/>
            <person name="Liu Y."/>
            <person name="Xu W."/>
            <person name="Pan J."/>
            <person name="Luo Z.H."/>
            <person name="Li M."/>
        </authorList>
    </citation>
    <scope>NUCLEOTIDE SEQUENCE [LARGE SCALE GENOMIC DNA]</scope>
    <source>
        <strain evidence="6">SpSt-86</strain>
    </source>
</reference>
<evidence type="ECO:0000256" key="4">
    <source>
        <dbReference type="SAM" id="Phobius"/>
    </source>
</evidence>
<feature type="transmembrane region" description="Helical" evidence="4">
    <location>
        <begin position="327"/>
        <end position="346"/>
    </location>
</feature>
<evidence type="ECO:0000256" key="3">
    <source>
        <dbReference type="ARBA" id="ARBA00023136"/>
    </source>
</evidence>
<feature type="domain" description="Major facilitator superfamily (MFS) profile" evidence="5">
    <location>
        <begin position="36"/>
        <end position="442"/>
    </location>
</feature>
<sequence length="446" mass="49784">MWKEPDTRWSFHDENDPVAQRTDLGVNLVEDFKYWKVYLLGLGFFGISVLWPLYNAYVPIFLKDFALPSFLIGLIMTIDNFFAIFMLPFIGTLSDQTRTRIGRRKPYILAGAPLGALFFALIPLCKDLGSLALMMFVIILMNFSMALFRSPLIAFMPDITPSEKRSQANGIINFMGGFGALLAYFAGKPLYDANKAYPFLAGAALMLLANLLVVLFVDEPSQYRVKNEKLNVSDTLRRGSKELRENLRDVFASKEKSLMMMLASIFLWFVGFNAIETFFTSYAKFHMNISESTGALVLGVFSLSFMIFALPSGFIGARLGRKKTIRLGLTIIVVCLLIAVVFSRLLRDSALLFLFYLVFAISGAGWALVNVNSLPMVVDMTRSEKVGGYTGLYYFFSMAANIVAPPLAGAFIDLAGYGSLFVFSIVFLVTSYVTMGFVRRGERAES</sequence>
<evidence type="ECO:0000313" key="6">
    <source>
        <dbReference type="EMBL" id="HGZ78572.1"/>
    </source>
</evidence>
<feature type="transmembrane region" description="Helical" evidence="4">
    <location>
        <begin position="168"/>
        <end position="187"/>
    </location>
</feature>
<comment type="caution">
    <text evidence="6">The sequence shown here is derived from an EMBL/GenBank/DDBJ whole genome shotgun (WGS) entry which is preliminary data.</text>
</comment>
<evidence type="ECO:0000256" key="1">
    <source>
        <dbReference type="ARBA" id="ARBA00022692"/>
    </source>
</evidence>
<dbReference type="InterPro" id="IPR011701">
    <property type="entry name" value="MFS"/>
</dbReference>
<feature type="transmembrane region" description="Helical" evidence="4">
    <location>
        <begin position="352"/>
        <end position="371"/>
    </location>
</feature>
<dbReference type="PROSITE" id="PS50850">
    <property type="entry name" value="MFS"/>
    <property type="match status" value="1"/>
</dbReference>
<name>A0A832I5Q6_9THEM</name>
<feature type="transmembrane region" description="Helical" evidence="4">
    <location>
        <begin position="258"/>
        <end position="275"/>
    </location>
</feature>
<organism evidence="6">
    <name type="scientific">Pseudothermotoga hypogea</name>
    <dbReference type="NCBI Taxonomy" id="57487"/>
    <lineage>
        <taxon>Bacteria</taxon>
        <taxon>Thermotogati</taxon>
        <taxon>Thermotogota</taxon>
        <taxon>Thermotogae</taxon>
        <taxon>Thermotogales</taxon>
        <taxon>Thermotogaceae</taxon>
        <taxon>Pseudothermotoga</taxon>
    </lineage>
</organism>
<feature type="transmembrane region" description="Helical" evidence="4">
    <location>
        <begin position="107"/>
        <end position="124"/>
    </location>
</feature>
<dbReference type="EMBL" id="DTKQ01000012">
    <property type="protein sequence ID" value="HGZ78572.1"/>
    <property type="molecule type" value="Genomic_DNA"/>
</dbReference>
<dbReference type="InterPro" id="IPR020846">
    <property type="entry name" value="MFS_dom"/>
</dbReference>
<dbReference type="CDD" id="cd17313">
    <property type="entry name" value="MFS_SLC45_SUC"/>
    <property type="match status" value="1"/>
</dbReference>
<accession>A0A832I5Q6</accession>
<feature type="transmembrane region" description="Helical" evidence="4">
    <location>
        <begin position="130"/>
        <end position="148"/>
    </location>
</feature>
<feature type="transmembrane region" description="Helical" evidence="4">
    <location>
        <begin position="295"/>
        <end position="315"/>
    </location>
</feature>
<dbReference type="Pfam" id="PF07690">
    <property type="entry name" value="MFS_1"/>
    <property type="match status" value="1"/>
</dbReference>
<keyword evidence="2 4" id="KW-1133">Transmembrane helix</keyword>
<dbReference type="SUPFAM" id="SSF103473">
    <property type="entry name" value="MFS general substrate transporter"/>
    <property type="match status" value="1"/>
</dbReference>
<evidence type="ECO:0000256" key="2">
    <source>
        <dbReference type="ARBA" id="ARBA00022989"/>
    </source>
</evidence>
<feature type="transmembrane region" description="Helical" evidence="4">
    <location>
        <begin position="199"/>
        <end position="217"/>
    </location>
</feature>
<feature type="transmembrane region" description="Helical" evidence="4">
    <location>
        <begin position="66"/>
        <end position="87"/>
    </location>
</feature>
<feature type="transmembrane region" description="Helical" evidence="4">
    <location>
        <begin position="392"/>
        <end position="412"/>
    </location>
</feature>
<dbReference type="PANTHER" id="PTHR23528:SF1">
    <property type="entry name" value="MAJOR FACILITATOR SUPERFAMILY (MFS) PROFILE DOMAIN-CONTAINING PROTEIN"/>
    <property type="match status" value="1"/>
</dbReference>
<keyword evidence="3 4" id="KW-0472">Membrane</keyword>
<dbReference type="PANTHER" id="PTHR23528">
    <property type="match status" value="1"/>
</dbReference>
<proteinExistence type="predicted"/>
<protein>
    <submittedName>
        <fullName evidence="6">MFS transporter</fullName>
    </submittedName>
</protein>
<dbReference type="InterPro" id="IPR036259">
    <property type="entry name" value="MFS_trans_sf"/>
</dbReference>
<dbReference type="GO" id="GO:0022857">
    <property type="term" value="F:transmembrane transporter activity"/>
    <property type="evidence" value="ECO:0007669"/>
    <property type="project" value="InterPro"/>
</dbReference>
<gene>
    <name evidence="6" type="ORF">ENW55_01130</name>
</gene>
<feature type="transmembrane region" description="Helical" evidence="4">
    <location>
        <begin position="418"/>
        <end position="438"/>
    </location>
</feature>
<dbReference type="AlphaFoldDB" id="A0A832I5Q6"/>